<keyword evidence="2" id="KW-1185">Reference proteome</keyword>
<name>A0A090KVM9_STRRB</name>
<dbReference type="WBParaSite" id="SRAE_X000104300.1">
    <property type="protein sequence ID" value="SRAE_X000104300.1"/>
    <property type="gene ID" value="WBGene00266606"/>
</dbReference>
<protein>
    <submittedName>
        <fullName evidence="1 3">Uncharacterized protein</fullName>
    </submittedName>
</protein>
<reference evidence="3" key="3">
    <citation type="submission" date="2020-12" db="UniProtKB">
        <authorList>
            <consortium name="WormBaseParasite"/>
        </authorList>
    </citation>
    <scope>IDENTIFICATION</scope>
</reference>
<dbReference type="Proteomes" id="UP000035682">
    <property type="component" value="Unplaced"/>
</dbReference>
<dbReference type="RefSeq" id="XP_024498503.1">
    <property type="nucleotide sequence ID" value="XM_024648696.1"/>
</dbReference>
<proteinExistence type="predicted"/>
<organism evidence="1">
    <name type="scientific">Strongyloides ratti</name>
    <name type="common">Parasitic roundworm</name>
    <dbReference type="NCBI Taxonomy" id="34506"/>
    <lineage>
        <taxon>Eukaryota</taxon>
        <taxon>Metazoa</taxon>
        <taxon>Ecdysozoa</taxon>
        <taxon>Nematoda</taxon>
        <taxon>Chromadorea</taxon>
        <taxon>Rhabditida</taxon>
        <taxon>Tylenchina</taxon>
        <taxon>Panagrolaimomorpha</taxon>
        <taxon>Strongyloidoidea</taxon>
        <taxon>Strongyloididae</taxon>
        <taxon>Strongyloides</taxon>
    </lineage>
</organism>
<evidence type="ECO:0000313" key="1">
    <source>
        <dbReference type="EMBL" id="CEF59292.1"/>
    </source>
</evidence>
<dbReference type="CTD" id="36384100"/>
<accession>A0A090KVM9</accession>
<dbReference type="AlphaFoldDB" id="A0A090KVM9"/>
<evidence type="ECO:0000313" key="3">
    <source>
        <dbReference type="WBParaSite" id="SRAE_X000104300.1"/>
    </source>
</evidence>
<dbReference type="EMBL" id="LN609396">
    <property type="protein sequence ID" value="CEF59292.1"/>
    <property type="molecule type" value="Genomic_DNA"/>
</dbReference>
<evidence type="ECO:0000313" key="2">
    <source>
        <dbReference type="Proteomes" id="UP000035682"/>
    </source>
</evidence>
<dbReference type="GeneID" id="36384100"/>
<evidence type="ECO:0000313" key="4">
    <source>
        <dbReference type="WormBase" id="SRAE_X000104300"/>
    </source>
</evidence>
<gene>
    <name evidence="1 3 4" type="ORF">SRAE_X000104300</name>
</gene>
<dbReference type="WormBase" id="SRAE_X000104300">
    <property type="protein sequence ID" value="SRP03341"/>
    <property type="gene ID" value="WBGene00266606"/>
</dbReference>
<reference evidence="2" key="2">
    <citation type="submission" date="2014-09" db="EMBL/GenBank/DDBJ databases">
        <authorList>
            <person name="Martin A.A."/>
        </authorList>
    </citation>
    <scope>NUCLEOTIDE SEQUENCE</scope>
    <source>
        <strain evidence="2">ED321</strain>
    </source>
</reference>
<sequence>MSKEIEDIQKEYEINQDTSKNIENGKKINSKKLIKHEVEKKRMIQKKGVLNKVISKKISNTKNYSSTDKEIQHSNEIKNDEKLTNVYNDIMPNSQKIDKVNVTNDDDKFIFKVPNTVPKKDTKLRFNQISMRKRTDSISNSPSFQTTSGSSREILKQIAAKAAKAKIQRKRNNSSISEHHSSIEKRQDVIVTTFDEFLPYSSDNLSNDEIITEIKDIEPTN</sequence>
<reference evidence="1" key="1">
    <citation type="submission" date="2014-09" db="EMBL/GenBank/DDBJ databases">
        <authorList>
            <person name="Aslett A.Martin."/>
        </authorList>
    </citation>
    <scope>NUCLEOTIDE SEQUENCE</scope>
    <source>
        <strain evidence="1">ED321 Heterogonic</strain>
    </source>
</reference>